<evidence type="ECO:0000256" key="1">
    <source>
        <dbReference type="ARBA" id="ARBA00004162"/>
    </source>
</evidence>
<dbReference type="HOGENOM" id="CLU_1531636_0_0_0"/>
<comment type="similarity">
    <text evidence="2 7">Belongs to the ExbD/TolR family.</text>
</comment>
<dbReference type="KEGG" id="caby:Cabys_3020"/>
<keyword evidence="3" id="KW-1003">Cell membrane</keyword>
<evidence type="ECO:0000313" key="11">
    <source>
        <dbReference type="Proteomes" id="UP000183868"/>
    </source>
</evidence>
<evidence type="ECO:0000256" key="6">
    <source>
        <dbReference type="ARBA" id="ARBA00023136"/>
    </source>
</evidence>
<evidence type="ECO:0000313" key="9">
    <source>
        <dbReference type="EMBL" id="EHO39873.1"/>
    </source>
</evidence>
<name>H1XNT3_CALAY</name>
<dbReference type="PANTHER" id="PTHR30558">
    <property type="entry name" value="EXBD MEMBRANE COMPONENT OF PMF-DRIVEN MACROMOLECULE IMPORT SYSTEM"/>
    <property type="match status" value="1"/>
</dbReference>
<evidence type="ECO:0000256" key="7">
    <source>
        <dbReference type="RuleBase" id="RU003879"/>
    </source>
</evidence>
<evidence type="ECO:0000256" key="5">
    <source>
        <dbReference type="ARBA" id="ARBA00022989"/>
    </source>
</evidence>
<reference evidence="9 10" key="1">
    <citation type="submission" date="2011-09" db="EMBL/GenBank/DDBJ databases">
        <title>The permanent draft genome of Caldithrix abyssi DSM 13497.</title>
        <authorList>
            <consortium name="US DOE Joint Genome Institute (JGI-PGF)"/>
            <person name="Lucas S."/>
            <person name="Han J."/>
            <person name="Lapidus A."/>
            <person name="Bruce D."/>
            <person name="Goodwin L."/>
            <person name="Pitluck S."/>
            <person name="Peters L."/>
            <person name="Kyrpides N."/>
            <person name="Mavromatis K."/>
            <person name="Ivanova N."/>
            <person name="Mikhailova N."/>
            <person name="Chertkov O."/>
            <person name="Detter J.C."/>
            <person name="Tapia R."/>
            <person name="Han C."/>
            <person name="Land M."/>
            <person name="Hauser L."/>
            <person name="Markowitz V."/>
            <person name="Cheng J.-F."/>
            <person name="Hugenholtz P."/>
            <person name="Woyke T."/>
            <person name="Wu D."/>
            <person name="Spring S."/>
            <person name="Brambilla E."/>
            <person name="Klenk H.-P."/>
            <person name="Eisen J.A."/>
        </authorList>
    </citation>
    <scope>NUCLEOTIDE SEQUENCE [LARGE SCALE GENOMIC DNA]</scope>
    <source>
        <strain evidence="9 10">DSM 13497</strain>
    </source>
</reference>
<evidence type="ECO:0000256" key="4">
    <source>
        <dbReference type="ARBA" id="ARBA00022692"/>
    </source>
</evidence>
<dbReference type="eggNOG" id="COG0848">
    <property type="taxonomic scope" value="Bacteria"/>
</dbReference>
<proteinExistence type="inferred from homology"/>
<accession>H1XNT3</accession>
<dbReference type="Proteomes" id="UP000183868">
    <property type="component" value="Chromosome"/>
</dbReference>
<dbReference type="STRING" id="880073.Cabys_3020"/>
<dbReference type="Proteomes" id="UP000004671">
    <property type="component" value="Chromosome"/>
</dbReference>
<dbReference type="GO" id="GO:0022857">
    <property type="term" value="F:transmembrane transporter activity"/>
    <property type="evidence" value="ECO:0007669"/>
    <property type="project" value="InterPro"/>
</dbReference>
<keyword evidence="10" id="KW-1185">Reference proteome</keyword>
<dbReference type="GO" id="GO:0015031">
    <property type="term" value="P:protein transport"/>
    <property type="evidence" value="ECO:0007669"/>
    <property type="project" value="UniProtKB-KW"/>
</dbReference>
<keyword evidence="4 7" id="KW-0812">Transmembrane</keyword>
<dbReference type="PaxDb" id="880073-Calab_0224"/>
<dbReference type="OrthoDB" id="5294637at2"/>
<evidence type="ECO:0000256" key="3">
    <source>
        <dbReference type="ARBA" id="ARBA00022475"/>
    </source>
</evidence>
<evidence type="ECO:0000313" key="8">
    <source>
        <dbReference type="EMBL" id="APF19768.1"/>
    </source>
</evidence>
<protein>
    <submittedName>
        <fullName evidence="8 9">Biopolymer transport protein ExbD</fullName>
    </submittedName>
</protein>
<dbReference type="InterPro" id="IPR003400">
    <property type="entry name" value="ExbD"/>
</dbReference>
<keyword evidence="7" id="KW-0813">Transport</keyword>
<dbReference type="Pfam" id="PF02472">
    <property type="entry name" value="ExbD"/>
    <property type="match status" value="1"/>
</dbReference>
<dbReference type="EMBL" id="CP018099">
    <property type="protein sequence ID" value="APF19768.1"/>
    <property type="molecule type" value="Genomic_DNA"/>
</dbReference>
<evidence type="ECO:0000313" key="10">
    <source>
        <dbReference type="Proteomes" id="UP000004671"/>
    </source>
</evidence>
<organism evidence="9 10">
    <name type="scientific">Caldithrix abyssi DSM 13497</name>
    <dbReference type="NCBI Taxonomy" id="880073"/>
    <lineage>
        <taxon>Bacteria</taxon>
        <taxon>Pseudomonadati</taxon>
        <taxon>Calditrichota</taxon>
        <taxon>Calditrichia</taxon>
        <taxon>Calditrichales</taxon>
        <taxon>Calditrichaceae</taxon>
        <taxon>Caldithrix</taxon>
    </lineage>
</organism>
<keyword evidence="6" id="KW-0472">Membrane</keyword>
<dbReference type="EMBL" id="CM001402">
    <property type="protein sequence ID" value="EHO39873.1"/>
    <property type="molecule type" value="Genomic_DNA"/>
</dbReference>
<keyword evidence="5" id="KW-1133">Transmembrane helix</keyword>
<evidence type="ECO:0000256" key="2">
    <source>
        <dbReference type="ARBA" id="ARBA00005811"/>
    </source>
</evidence>
<dbReference type="GO" id="GO:0005886">
    <property type="term" value="C:plasma membrane"/>
    <property type="evidence" value="ECO:0007669"/>
    <property type="project" value="UniProtKB-SubCell"/>
</dbReference>
<dbReference type="InParanoid" id="H1XNT3"/>
<keyword evidence="7" id="KW-0653">Protein transport</keyword>
<sequence>MAFQPSKIKRHMSKEQGTLNLNSMMDMMTIILLFLLKTFSTSGAIVTPSQELHLPTSVIGTKPSKQLTVSIAKSKILVNDKKVLDNDEVRADMMLIPRLAEELQKYAEKEKELEREVGKEFSHEVIIEGDKEIPYDLLLKVMFTCSKSEFYKMRLLTIKKGES</sequence>
<gene>
    <name evidence="8" type="ORF">Cabys_3020</name>
    <name evidence="9" type="ORF">Calab_0224</name>
</gene>
<dbReference type="AlphaFoldDB" id="H1XNT3"/>
<comment type="subcellular location">
    <subcellularLocation>
        <location evidence="1">Cell membrane</location>
        <topology evidence="1">Single-pass membrane protein</topology>
    </subcellularLocation>
    <subcellularLocation>
        <location evidence="7">Cell membrane</location>
        <topology evidence="7">Single-pass type II membrane protein</topology>
    </subcellularLocation>
</comment>
<reference evidence="8 11" key="2">
    <citation type="submission" date="2016-11" db="EMBL/GenBank/DDBJ databases">
        <title>Genomic analysis of Caldithrix abyssi and proposal of a novel bacterial phylum Caldithrichaeota.</title>
        <authorList>
            <person name="Kublanov I."/>
            <person name="Sigalova O."/>
            <person name="Gavrilov S."/>
            <person name="Lebedinsky A."/>
            <person name="Ivanova N."/>
            <person name="Daum C."/>
            <person name="Reddy T."/>
            <person name="Klenk H.P."/>
            <person name="Goker M."/>
            <person name="Reva O."/>
            <person name="Miroshnichenko M."/>
            <person name="Kyprides N."/>
            <person name="Woyke T."/>
            <person name="Gelfand M."/>
        </authorList>
    </citation>
    <scope>NUCLEOTIDE SEQUENCE [LARGE SCALE GENOMIC DNA]</scope>
    <source>
        <strain evidence="8 11">LF13</strain>
    </source>
</reference>